<protein>
    <submittedName>
        <fullName evidence="6">Calcium-independent phospholipase A2-gamma</fullName>
    </submittedName>
</protein>
<dbReference type="PANTHER" id="PTHR24185">
    <property type="entry name" value="CALCIUM-INDEPENDENT PHOSPHOLIPASE A2-GAMMA"/>
    <property type="match status" value="1"/>
</dbReference>
<evidence type="ECO:0000259" key="5">
    <source>
        <dbReference type="PROSITE" id="PS51635"/>
    </source>
</evidence>
<comment type="caution">
    <text evidence="6">The sequence shown here is derived from an EMBL/GenBank/DDBJ whole genome shotgun (WGS) entry which is preliminary data.</text>
</comment>
<gene>
    <name evidence="6" type="ORF">MMYC01_210490</name>
</gene>
<keyword evidence="7" id="KW-1185">Reference proteome</keyword>
<dbReference type="InterPro" id="IPR002641">
    <property type="entry name" value="PNPLA_dom"/>
</dbReference>
<evidence type="ECO:0000256" key="4">
    <source>
        <dbReference type="PROSITE-ProRule" id="PRU01161"/>
    </source>
</evidence>
<evidence type="ECO:0000256" key="1">
    <source>
        <dbReference type="ARBA" id="ARBA00022801"/>
    </source>
</evidence>
<dbReference type="GO" id="GO:0016042">
    <property type="term" value="P:lipid catabolic process"/>
    <property type="evidence" value="ECO:0007669"/>
    <property type="project" value="UniProtKB-KW"/>
</dbReference>
<accession>A0A175VPW4</accession>
<dbReference type="GO" id="GO:0046486">
    <property type="term" value="P:glycerolipid metabolic process"/>
    <property type="evidence" value="ECO:0007669"/>
    <property type="project" value="UniProtKB-ARBA"/>
</dbReference>
<evidence type="ECO:0000313" key="7">
    <source>
        <dbReference type="Proteomes" id="UP000078237"/>
    </source>
</evidence>
<dbReference type="EMBL" id="LCTW02000548">
    <property type="protein sequence ID" value="KXX73090.1"/>
    <property type="molecule type" value="Genomic_DNA"/>
</dbReference>
<feature type="domain" description="PNPLA" evidence="5">
    <location>
        <begin position="11"/>
        <end position="142"/>
    </location>
</feature>
<dbReference type="GO" id="GO:0016020">
    <property type="term" value="C:membrane"/>
    <property type="evidence" value="ECO:0007669"/>
    <property type="project" value="TreeGrafter"/>
</dbReference>
<sequence>MAMHPAKPRVLCLDGGGIRGLSEILILKELMLQVRIHNHLEYTPEPRQCFDFICGTSTGGLVAVMLGRLGKSLAECEEHFRGFGSKIFAGGAFRKASRMASVGFRHSAKDLADVIRLEAGAGQEDLFEPDADASARGHVPAS</sequence>
<dbReference type="GO" id="GO:0047499">
    <property type="term" value="F:calcium-independent phospholipase A2 activity"/>
    <property type="evidence" value="ECO:0007669"/>
    <property type="project" value="TreeGrafter"/>
</dbReference>
<evidence type="ECO:0000256" key="2">
    <source>
        <dbReference type="ARBA" id="ARBA00022963"/>
    </source>
</evidence>
<reference evidence="6 7" key="1">
    <citation type="journal article" date="2016" name="Genome Announc.">
        <title>Genome Sequence of Madurella mycetomatis mm55, Isolated from a Human Mycetoma Case in Sudan.</title>
        <authorList>
            <person name="Smit S."/>
            <person name="Derks M.F."/>
            <person name="Bervoets S."/>
            <person name="Fahal A."/>
            <person name="van Leeuwen W."/>
            <person name="van Belkum A."/>
            <person name="van de Sande W.W."/>
        </authorList>
    </citation>
    <scope>NUCLEOTIDE SEQUENCE [LARGE SCALE GENOMIC DNA]</scope>
    <source>
        <strain evidence="7">mm55</strain>
    </source>
</reference>
<dbReference type="PANTHER" id="PTHR24185:SF1">
    <property type="entry name" value="CALCIUM-INDEPENDENT PHOSPHOLIPASE A2-GAMMA"/>
    <property type="match status" value="1"/>
</dbReference>
<dbReference type="STRING" id="100816.A0A175VPW4"/>
<keyword evidence="3" id="KW-0443">Lipid metabolism</keyword>
<dbReference type="Proteomes" id="UP000078237">
    <property type="component" value="Unassembled WGS sequence"/>
</dbReference>
<evidence type="ECO:0000313" key="6">
    <source>
        <dbReference type="EMBL" id="KXX73090.1"/>
    </source>
</evidence>
<dbReference type="Pfam" id="PF01734">
    <property type="entry name" value="Patatin"/>
    <property type="match status" value="1"/>
</dbReference>
<dbReference type="OrthoDB" id="1658288at2759"/>
<keyword evidence="1" id="KW-0378">Hydrolase</keyword>
<dbReference type="GO" id="GO:0019369">
    <property type="term" value="P:arachidonate metabolic process"/>
    <property type="evidence" value="ECO:0007669"/>
    <property type="project" value="TreeGrafter"/>
</dbReference>
<dbReference type="SUPFAM" id="SSF52151">
    <property type="entry name" value="FabD/lysophospholipase-like"/>
    <property type="match status" value="1"/>
</dbReference>
<dbReference type="InterPro" id="IPR016035">
    <property type="entry name" value="Acyl_Trfase/lysoPLipase"/>
</dbReference>
<name>A0A175VPW4_9PEZI</name>
<dbReference type="VEuPathDB" id="FungiDB:MMYC01_210490"/>
<dbReference type="AlphaFoldDB" id="A0A175VPW4"/>
<proteinExistence type="predicted"/>
<dbReference type="Gene3D" id="3.40.1090.10">
    <property type="entry name" value="Cytosolic phospholipase A2 catalytic domain"/>
    <property type="match status" value="1"/>
</dbReference>
<comment type="caution">
    <text evidence="4">Lacks conserved residue(s) required for the propagation of feature annotation.</text>
</comment>
<dbReference type="PROSITE" id="PS51635">
    <property type="entry name" value="PNPLA"/>
    <property type="match status" value="1"/>
</dbReference>
<organism evidence="6 7">
    <name type="scientific">Madurella mycetomatis</name>
    <dbReference type="NCBI Taxonomy" id="100816"/>
    <lineage>
        <taxon>Eukaryota</taxon>
        <taxon>Fungi</taxon>
        <taxon>Dikarya</taxon>
        <taxon>Ascomycota</taxon>
        <taxon>Pezizomycotina</taxon>
        <taxon>Sordariomycetes</taxon>
        <taxon>Sordariomycetidae</taxon>
        <taxon>Sordariales</taxon>
        <taxon>Sordariales incertae sedis</taxon>
        <taxon>Madurella</taxon>
    </lineage>
</organism>
<keyword evidence="2" id="KW-0442">Lipid degradation</keyword>
<feature type="short sequence motif" description="GXGXXG" evidence="4">
    <location>
        <begin position="15"/>
        <end position="20"/>
    </location>
</feature>
<feature type="short sequence motif" description="GXSXG" evidence="4">
    <location>
        <begin position="55"/>
        <end position="59"/>
    </location>
</feature>
<evidence type="ECO:0000256" key="3">
    <source>
        <dbReference type="ARBA" id="ARBA00023098"/>
    </source>
</evidence>